<dbReference type="PANTHER" id="PTHR34987:SF2">
    <property type="entry name" value="B, PUTATIVE (AFU_ORTHOLOGUE AFUA_7G05040)-RELATED"/>
    <property type="match status" value="1"/>
</dbReference>
<feature type="domain" description="Alpha-L-rhamnosidase six-hairpin glycosidase" evidence="1">
    <location>
        <begin position="395"/>
        <end position="721"/>
    </location>
</feature>
<dbReference type="Gene3D" id="2.60.120.260">
    <property type="entry name" value="Galactose-binding domain-like"/>
    <property type="match status" value="2"/>
</dbReference>
<dbReference type="InterPro" id="IPR035396">
    <property type="entry name" value="Bac_rhamnosid6H"/>
</dbReference>
<reference evidence="2 3" key="1">
    <citation type="submission" date="2020-07" db="EMBL/GenBank/DDBJ databases">
        <authorList>
            <person name="Feng X."/>
        </authorList>
    </citation>
    <scope>NUCLEOTIDE SEQUENCE [LARGE SCALE GENOMIC DNA]</scope>
    <source>
        <strain evidence="2 3">JCM14086</strain>
    </source>
</reference>
<evidence type="ECO:0000313" key="2">
    <source>
        <dbReference type="EMBL" id="MBC2602443.1"/>
    </source>
</evidence>
<dbReference type="AlphaFoldDB" id="A0A7X1B0T9"/>
<evidence type="ECO:0000313" key="3">
    <source>
        <dbReference type="Proteomes" id="UP000525652"/>
    </source>
</evidence>
<sequence>MKIQKLFLPEGDSEAVGIHRQYPIEEASWVWGPEGEGCPPVFAKLSLEFTIAEDESALRFHVSADQRYELFLDGNLVSRGPEVGDRQHWSFSSYEVSLKAGSHRLEAKVWSLGEHAPEAHHTYRPGFVFAAAGEYASQLNTGLAPWKWERLEGIRLTQERNMPGTHLVGSASITEESSVEGMGANPSDAIVTEDALQDWAWEWGLRYSDRCYLPARLPDQQGERFSGGRVRAILHEKVGEPGQFVSMPSQALEDPEISSWNQLLQAGVPRTVPAFSERAILWDMDYYLCGYPVLRGRGGAGARIDFEWAESLYDEKEPRSGERDTRKGDRSAVAGKYFFGFGDTVHPAGGKSFCWRNYWWRSGRYILLRVRTAEEPLELTDVCIEKTGIPLDFEGSVRIDQDWGERLFSICQSGLENCAHETFVDCPYYEQLMYLGDTRLQALCLYATNRDSRLQKRALELADWSRAALGGAWPTARYPSRMATSIPTFGLIWVAMLRDHLDWRGDEEFLRTKLGAVRQLLERFADYIDSRDIFQGVPCWQFVDWTPAWRAGVPPGATTQGSSVVNLLFLLALDHARHLESVLGDKRVGERYEELRNRVRNGVRQQFWNEERGLLADDCDHRSFSEHAQVLGILTDCLEDPQKVAVMEALKSPNDLHPTTVYFRHYLFDAAFQVGASSMYFEGLGDWEKMLKSGAKTPWERPEPSRSDCHAWGSHPWFWAFVGVAGIRPDAPGFGSVRIAPQPGPRREIVAEMPHPNGFIRVQLCFEGSACEGSVELPDGVTGVFEWRGCEIDLKDGSNSIGLD</sequence>
<comment type="caution">
    <text evidence="2">The sequence shown here is derived from an EMBL/GenBank/DDBJ whole genome shotgun (WGS) entry which is preliminary data.</text>
</comment>
<evidence type="ECO:0000259" key="1">
    <source>
        <dbReference type="Pfam" id="PF17389"/>
    </source>
</evidence>
<organism evidence="2 3">
    <name type="scientific">Puniceicoccus vermicola</name>
    <dbReference type="NCBI Taxonomy" id="388746"/>
    <lineage>
        <taxon>Bacteria</taxon>
        <taxon>Pseudomonadati</taxon>
        <taxon>Verrucomicrobiota</taxon>
        <taxon>Opitutia</taxon>
        <taxon>Puniceicoccales</taxon>
        <taxon>Puniceicoccaceae</taxon>
        <taxon>Puniceicoccus</taxon>
    </lineage>
</organism>
<protein>
    <recommendedName>
        <fullName evidence="1">Alpha-L-rhamnosidase six-hairpin glycosidase domain-containing protein</fullName>
    </recommendedName>
</protein>
<dbReference type="Proteomes" id="UP000525652">
    <property type="component" value="Unassembled WGS sequence"/>
</dbReference>
<dbReference type="InterPro" id="IPR008928">
    <property type="entry name" value="6-hairpin_glycosidase_sf"/>
</dbReference>
<dbReference type="PANTHER" id="PTHR34987">
    <property type="entry name" value="C, PUTATIVE (AFU_ORTHOLOGUE AFUA_3G02880)-RELATED"/>
    <property type="match status" value="1"/>
</dbReference>
<dbReference type="GO" id="GO:0005975">
    <property type="term" value="P:carbohydrate metabolic process"/>
    <property type="evidence" value="ECO:0007669"/>
    <property type="project" value="InterPro"/>
</dbReference>
<gene>
    <name evidence="2" type="ORF">H5P30_11705</name>
</gene>
<name>A0A7X1B0T9_9BACT</name>
<dbReference type="Pfam" id="PF17389">
    <property type="entry name" value="Bac_rhamnosid6H"/>
    <property type="match status" value="1"/>
</dbReference>
<keyword evidence="3" id="KW-1185">Reference proteome</keyword>
<dbReference type="Gene3D" id="2.60.420.10">
    <property type="entry name" value="Maltose phosphorylase, domain 3"/>
    <property type="match status" value="1"/>
</dbReference>
<accession>A0A7X1B0T9</accession>
<dbReference type="EMBL" id="JACHVA010000090">
    <property type="protein sequence ID" value="MBC2602443.1"/>
    <property type="molecule type" value="Genomic_DNA"/>
</dbReference>
<dbReference type="SUPFAM" id="SSF48208">
    <property type="entry name" value="Six-hairpin glycosidases"/>
    <property type="match status" value="1"/>
</dbReference>
<dbReference type="RefSeq" id="WP_185693129.1">
    <property type="nucleotide sequence ID" value="NZ_JACHVA010000090.1"/>
</dbReference>
<dbReference type="InterPro" id="IPR012341">
    <property type="entry name" value="6hp_glycosidase-like_sf"/>
</dbReference>
<proteinExistence type="predicted"/>
<dbReference type="Gene3D" id="1.50.10.10">
    <property type="match status" value="1"/>
</dbReference>